<dbReference type="Proteomes" id="UP000694388">
    <property type="component" value="Unplaced"/>
</dbReference>
<reference evidence="5" key="1">
    <citation type="submission" date="2025-05" db="UniProtKB">
        <authorList>
            <consortium name="Ensembl"/>
        </authorList>
    </citation>
    <scope>IDENTIFICATION</scope>
</reference>
<evidence type="ECO:0000256" key="2">
    <source>
        <dbReference type="ARBA" id="ARBA00008724"/>
    </source>
</evidence>
<keyword evidence="6" id="KW-1185">Reference proteome</keyword>
<dbReference type="GO" id="GO:0005739">
    <property type="term" value="C:mitochondrion"/>
    <property type="evidence" value="ECO:0007669"/>
    <property type="project" value="UniProtKB-SubCell"/>
</dbReference>
<dbReference type="GeneTree" id="ENSGT00390000012820"/>
<dbReference type="Pfam" id="PF20772">
    <property type="entry name" value="TACO1_YebC_N"/>
    <property type="match status" value="1"/>
</dbReference>
<dbReference type="InterPro" id="IPR029072">
    <property type="entry name" value="YebC-like"/>
</dbReference>
<evidence type="ECO:0000259" key="4">
    <source>
        <dbReference type="Pfam" id="PF20772"/>
    </source>
</evidence>
<protein>
    <submittedName>
        <fullName evidence="5">Translational activator of cytochrome c oxidase I</fullName>
    </submittedName>
</protein>
<dbReference type="InterPro" id="IPR002876">
    <property type="entry name" value="Transcrip_reg_TACO1-like"/>
</dbReference>
<comment type="subcellular location">
    <subcellularLocation>
        <location evidence="1">Mitochondrion</location>
    </subcellularLocation>
</comment>
<evidence type="ECO:0000313" key="5">
    <source>
        <dbReference type="Ensembl" id="ENSEBUP00000024452.1"/>
    </source>
</evidence>
<comment type="similarity">
    <text evidence="2">Belongs to the TACO1 family.</text>
</comment>
<name>A0A8C4R5L1_EPTBU</name>
<dbReference type="PANTHER" id="PTHR12532">
    <property type="entry name" value="TRANSLATIONAL ACTIVATOR OF CYTOCHROME C OXIDASE 1"/>
    <property type="match status" value="1"/>
</dbReference>
<dbReference type="SUPFAM" id="SSF75625">
    <property type="entry name" value="YebC-like"/>
    <property type="match status" value="1"/>
</dbReference>
<proteinExistence type="inferred from homology"/>
<dbReference type="AlphaFoldDB" id="A0A8C4R5L1"/>
<sequence>MRYSAIWLLSHAYCRGMTVSKTGAPCLGAQMRFLSMWRMLSTTPHVQAGHNKWSKVRHIKGPKDQEKSMIFNKLSLLIRQVVREGGPDPKLNTQLANLINQCRAKNMPNSTLKIAIKGADKTKPMTMIVYGVRNPSGALMLIEACTDNIHRTNTVIRHLINKHGGVQAEVARHAFEQKGFVTVLARDAEGQHVGLERAIELAMDVGAEDVQEEEDDERQDKQIAKLQVRTAFCTVKCIAI</sequence>
<evidence type="ECO:0000259" key="3">
    <source>
        <dbReference type="Pfam" id="PF01709"/>
    </source>
</evidence>
<dbReference type="Gene3D" id="1.10.10.200">
    <property type="match status" value="1"/>
</dbReference>
<feature type="domain" description="TACO1/YebC-like second and third" evidence="3">
    <location>
        <begin position="127"/>
        <end position="220"/>
    </location>
</feature>
<dbReference type="OMA" id="XYTIMEA"/>
<dbReference type="Gene3D" id="3.30.70.980">
    <property type="match status" value="1"/>
</dbReference>
<dbReference type="InterPro" id="IPR017856">
    <property type="entry name" value="Integrase-like_N"/>
</dbReference>
<feature type="domain" description="TACO1/YebC-like N-terminal" evidence="4">
    <location>
        <begin position="51"/>
        <end position="120"/>
    </location>
</feature>
<evidence type="ECO:0000256" key="1">
    <source>
        <dbReference type="ARBA" id="ARBA00004173"/>
    </source>
</evidence>
<dbReference type="Ensembl" id="ENSEBUT00000025036.1">
    <property type="protein sequence ID" value="ENSEBUP00000024460.1"/>
    <property type="gene ID" value="ENSEBUG00000015081.1"/>
</dbReference>
<organism evidence="5 6">
    <name type="scientific">Eptatretus burgeri</name>
    <name type="common">Inshore hagfish</name>
    <dbReference type="NCBI Taxonomy" id="7764"/>
    <lineage>
        <taxon>Eukaryota</taxon>
        <taxon>Metazoa</taxon>
        <taxon>Chordata</taxon>
        <taxon>Craniata</taxon>
        <taxon>Vertebrata</taxon>
        <taxon>Cyclostomata</taxon>
        <taxon>Myxini</taxon>
        <taxon>Myxiniformes</taxon>
        <taxon>Myxinidae</taxon>
        <taxon>Eptatretinae</taxon>
        <taxon>Eptatretus</taxon>
    </lineage>
</organism>
<dbReference type="Pfam" id="PF01709">
    <property type="entry name" value="Transcrip_reg"/>
    <property type="match status" value="1"/>
</dbReference>
<evidence type="ECO:0000313" key="6">
    <source>
        <dbReference type="Proteomes" id="UP000694388"/>
    </source>
</evidence>
<dbReference type="InterPro" id="IPR048300">
    <property type="entry name" value="TACO1_YebC-like_2nd/3rd_dom"/>
</dbReference>
<dbReference type="InterPro" id="IPR026564">
    <property type="entry name" value="Transcrip_reg_TACO1-like_dom3"/>
</dbReference>
<accession>A0A8C4R5L1</accession>
<dbReference type="FunFam" id="1.10.10.200:FF:000002">
    <property type="entry name" value="Probable transcriptional regulatory protein CLM62_37755"/>
    <property type="match status" value="1"/>
</dbReference>
<dbReference type="Ensembl" id="ENSEBUT00000025028.1">
    <property type="protein sequence ID" value="ENSEBUP00000024452.1"/>
    <property type="gene ID" value="ENSEBUG00000015081.1"/>
</dbReference>
<dbReference type="InterPro" id="IPR049083">
    <property type="entry name" value="TACO1_YebC_N"/>
</dbReference>
<dbReference type="PANTHER" id="PTHR12532:SF0">
    <property type="entry name" value="TRANSLATIONAL ACTIVATOR OF CYTOCHROME C OXIDASE 1"/>
    <property type="match status" value="1"/>
</dbReference>